<dbReference type="InterPro" id="IPR029044">
    <property type="entry name" value="Nucleotide-diphossugar_trans"/>
</dbReference>
<reference evidence="2" key="1">
    <citation type="submission" date="2022-03" db="EMBL/GenBank/DDBJ databases">
        <authorList>
            <person name="Sayadi A."/>
        </authorList>
    </citation>
    <scope>NUCLEOTIDE SEQUENCE</scope>
</reference>
<sequence length="115" mass="13352">MELEKRFHWLLPGGSWRPPNCKPPKRVAVIVPFRCRGEHLLLFLQHMHPFLKKQTLDYTIFIVEQDGDGPFNRAMLMNIGELDMQTFVVGNCVPLLWNNNNVTLPLDPKKTVTKI</sequence>
<dbReference type="OrthoDB" id="10038994at2759"/>
<dbReference type="Proteomes" id="UP001152888">
    <property type="component" value="Unassembled WGS sequence"/>
</dbReference>
<dbReference type="EMBL" id="CAKOFQ010007675">
    <property type="protein sequence ID" value="CAH2006183.1"/>
    <property type="molecule type" value="Genomic_DNA"/>
</dbReference>
<dbReference type="GO" id="GO:0005794">
    <property type="term" value="C:Golgi apparatus"/>
    <property type="evidence" value="ECO:0007669"/>
    <property type="project" value="TreeGrafter"/>
</dbReference>
<evidence type="ECO:0000313" key="3">
    <source>
        <dbReference type="Proteomes" id="UP001152888"/>
    </source>
</evidence>
<evidence type="ECO:0000259" key="1">
    <source>
        <dbReference type="Pfam" id="PF13733"/>
    </source>
</evidence>
<dbReference type="GO" id="GO:0005975">
    <property type="term" value="P:carbohydrate metabolic process"/>
    <property type="evidence" value="ECO:0007669"/>
    <property type="project" value="InterPro"/>
</dbReference>
<dbReference type="GO" id="GO:0006688">
    <property type="term" value="P:glycosphingolipid biosynthetic process"/>
    <property type="evidence" value="ECO:0007669"/>
    <property type="project" value="TreeGrafter"/>
</dbReference>
<dbReference type="GO" id="GO:0016020">
    <property type="term" value="C:membrane"/>
    <property type="evidence" value="ECO:0007669"/>
    <property type="project" value="GOC"/>
</dbReference>
<dbReference type="SUPFAM" id="SSF53448">
    <property type="entry name" value="Nucleotide-diphospho-sugar transferases"/>
    <property type="match status" value="1"/>
</dbReference>
<dbReference type="PANTHER" id="PTHR19300">
    <property type="entry name" value="BETA-1,4-GALACTOSYLTRANSFERASE"/>
    <property type="match status" value="1"/>
</dbReference>
<dbReference type="GO" id="GO:0008378">
    <property type="term" value="F:galactosyltransferase activity"/>
    <property type="evidence" value="ECO:0007669"/>
    <property type="project" value="TreeGrafter"/>
</dbReference>
<name>A0A9P0M5Z6_ACAOB</name>
<dbReference type="GO" id="GO:0033842">
    <property type="term" value="F:N-acetyl-beta-glucosaminyl-derivative 4-beta-N-acetylgalactosaminyltransferase activity"/>
    <property type="evidence" value="ECO:0007669"/>
    <property type="project" value="TreeGrafter"/>
</dbReference>
<proteinExistence type="predicted"/>
<gene>
    <name evidence="2" type="ORF">ACAOBT_LOCUS28963</name>
</gene>
<dbReference type="Pfam" id="PF13733">
    <property type="entry name" value="Glyco_transf_7N"/>
    <property type="match status" value="1"/>
</dbReference>
<comment type="caution">
    <text evidence="2">The sequence shown here is derived from an EMBL/GenBank/DDBJ whole genome shotgun (WGS) entry which is preliminary data.</text>
</comment>
<accession>A0A9P0M5Z6</accession>
<feature type="domain" description="Galactosyltransferase N-terminal" evidence="1">
    <location>
        <begin position="3"/>
        <end position="83"/>
    </location>
</feature>
<dbReference type="InterPro" id="IPR027995">
    <property type="entry name" value="Galactosyl_T_N"/>
</dbReference>
<dbReference type="PANTHER" id="PTHR19300:SF57">
    <property type="entry name" value="BETA-1,4-N-ACETYLGALACTOSAMINYLTRANSFERASE"/>
    <property type="match status" value="1"/>
</dbReference>
<keyword evidence="3" id="KW-1185">Reference proteome</keyword>
<evidence type="ECO:0000313" key="2">
    <source>
        <dbReference type="EMBL" id="CAH2006183.1"/>
    </source>
</evidence>
<dbReference type="InterPro" id="IPR003859">
    <property type="entry name" value="Galactosyl_T"/>
</dbReference>
<dbReference type="AlphaFoldDB" id="A0A9P0M5Z6"/>
<dbReference type="Gene3D" id="3.90.550.10">
    <property type="entry name" value="Spore Coat Polysaccharide Biosynthesis Protein SpsA, Chain A"/>
    <property type="match status" value="1"/>
</dbReference>
<organism evidence="2 3">
    <name type="scientific">Acanthoscelides obtectus</name>
    <name type="common">Bean weevil</name>
    <name type="synonym">Bruchus obtectus</name>
    <dbReference type="NCBI Taxonomy" id="200917"/>
    <lineage>
        <taxon>Eukaryota</taxon>
        <taxon>Metazoa</taxon>
        <taxon>Ecdysozoa</taxon>
        <taxon>Arthropoda</taxon>
        <taxon>Hexapoda</taxon>
        <taxon>Insecta</taxon>
        <taxon>Pterygota</taxon>
        <taxon>Neoptera</taxon>
        <taxon>Endopterygota</taxon>
        <taxon>Coleoptera</taxon>
        <taxon>Polyphaga</taxon>
        <taxon>Cucujiformia</taxon>
        <taxon>Chrysomeloidea</taxon>
        <taxon>Chrysomelidae</taxon>
        <taxon>Bruchinae</taxon>
        <taxon>Bruchini</taxon>
        <taxon>Acanthoscelides</taxon>
    </lineage>
</organism>
<protein>
    <recommendedName>
        <fullName evidence="1">Galactosyltransferase N-terminal domain-containing protein</fullName>
    </recommendedName>
</protein>